<reference evidence="2" key="2">
    <citation type="submission" date="2015-01" db="EMBL/GenBank/DDBJ databases">
        <title>Evolutionary Origins and Diversification of the Mycorrhizal Mutualists.</title>
        <authorList>
            <consortium name="DOE Joint Genome Institute"/>
            <consortium name="Mycorrhizal Genomics Consortium"/>
            <person name="Kohler A."/>
            <person name="Kuo A."/>
            <person name="Nagy L.G."/>
            <person name="Floudas D."/>
            <person name="Copeland A."/>
            <person name="Barry K.W."/>
            <person name="Cichocki N."/>
            <person name="Veneault-Fourrey C."/>
            <person name="LaButti K."/>
            <person name="Lindquist E.A."/>
            <person name="Lipzen A."/>
            <person name="Lundell T."/>
            <person name="Morin E."/>
            <person name="Murat C."/>
            <person name="Riley R."/>
            <person name="Ohm R."/>
            <person name="Sun H."/>
            <person name="Tunlid A."/>
            <person name="Henrissat B."/>
            <person name="Grigoriev I.V."/>
            <person name="Hibbett D.S."/>
            <person name="Martin F."/>
        </authorList>
    </citation>
    <scope>NUCLEOTIDE SEQUENCE [LARGE SCALE GENOMIC DNA]</scope>
    <source>
        <strain evidence="2">441</strain>
    </source>
</reference>
<evidence type="ECO:0000313" key="1">
    <source>
        <dbReference type="EMBL" id="KIK27022.1"/>
    </source>
</evidence>
<dbReference type="EMBL" id="KN833698">
    <property type="protein sequence ID" value="KIK27022.1"/>
    <property type="molecule type" value="Genomic_DNA"/>
</dbReference>
<reference evidence="1 2" key="1">
    <citation type="submission" date="2014-04" db="EMBL/GenBank/DDBJ databases">
        <authorList>
            <consortium name="DOE Joint Genome Institute"/>
            <person name="Kuo A."/>
            <person name="Kohler A."/>
            <person name="Costa M.D."/>
            <person name="Nagy L.G."/>
            <person name="Floudas D."/>
            <person name="Copeland A."/>
            <person name="Barry K.W."/>
            <person name="Cichocki N."/>
            <person name="Veneault-Fourrey C."/>
            <person name="LaButti K."/>
            <person name="Lindquist E.A."/>
            <person name="Lipzen A."/>
            <person name="Lundell T."/>
            <person name="Morin E."/>
            <person name="Murat C."/>
            <person name="Sun H."/>
            <person name="Tunlid A."/>
            <person name="Henrissat B."/>
            <person name="Grigoriev I.V."/>
            <person name="Hibbett D.S."/>
            <person name="Martin F."/>
            <person name="Nordberg H.P."/>
            <person name="Cantor M.N."/>
            <person name="Hua S.X."/>
        </authorList>
    </citation>
    <scope>NUCLEOTIDE SEQUENCE [LARGE SCALE GENOMIC DNA]</scope>
    <source>
        <strain evidence="1 2">441</strain>
    </source>
</reference>
<gene>
    <name evidence="1" type="ORF">PISMIDRAFT_8549</name>
</gene>
<dbReference type="STRING" id="765257.A0A0C9ZXW4"/>
<dbReference type="SUPFAM" id="SSF52047">
    <property type="entry name" value="RNI-like"/>
    <property type="match status" value="1"/>
</dbReference>
<sequence>MNTLGSFVISPNQLAITLEGTTLAELDGALADLSANTLLVAQRRNKHILATHTNQDVLEIIFSAVIDRQGSAGLRFVSQVCREWRRVALGAPLLWRKALSLSVNRNWMFEMVRRTMQVPLTIHVSHQGFQGGVVYTNLLSIADQFWRFETLEFDAPYPYICEFFGLVPFDGNEAPHLRVLSLCGQNWQGFPSDEILPDELLTLSTPNLERLAVENFPFGWNALTSGLARSIKLSVLHICYHGESEAPHTLSISELLATLACMTSLRELKLRNVLKATDGNLFMEWNTPATVLPALQILDLQANIQFCSGFLNGVEAPVLVELDVECNTTDETSNAHQFMTSPFMIGVSRTAPHNPYDILAAICNKGELWVSLRSSRTGAFCRILLPQANNDLVLECVLRQLADMPSVRNTKSLEISLSKDAHNKVAEEAWSYLLERLNSVSSLNLGRYPVPCILRNLYRNAKGALDAQRQGGEVSVLLPFLETITVAASSKLCVLVDMIAELREPVGAPIDRYVILRGTDTYHALREHVTTWLEGGDPSVQIEDDEENAEESD</sequence>
<keyword evidence="2" id="KW-1185">Reference proteome</keyword>
<dbReference type="HOGENOM" id="CLU_034219_0_0_1"/>
<dbReference type="Gene3D" id="3.80.10.10">
    <property type="entry name" value="Ribonuclease Inhibitor"/>
    <property type="match status" value="1"/>
</dbReference>
<dbReference type="Proteomes" id="UP000054018">
    <property type="component" value="Unassembled WGS sequence"/>
</dbReference>
<dbReference type="AlphaFoldDB" id="A0A0C9ZXW4"/>
<proteinExistence type="predicted"/>
<dbReference type="OrthoDB" id="2665954at2759"/>
<organism evidence="1 2">
    <name type="scientific">Pisolithus microcarpus 441</name>
    <dbReference type="NCBI Taxonomy" id="765257"/>
    <lineage>
        <taxon>Eukaryota</taxon>
        <taxon>Fungi</taxon>
        <taxon>Dikarya</taxon>
        <taxon>Basidiomycota</taxon>
        <taxon>Agaricomycotina</taxon>
        <taxon>Agaricomycetes</taxon>
        <taxon>Agaricomycetidae</taxon>
        <taxon>Boletales</taxon>
        <taxon>Sclerodermatineae</taxon>
        <taxon>Pisolithaceae</taxon>
        <taxon>Pisolithus</taxon>
    </lineage>
</organism>
<name>A0A0C9ZXW4_9AGAM</name>
<evidence type="ECO:0000313" key="2">
    <source>
        <dbReference type="Proteomes" id="UP000054018"/>
    </source>
</evidence>
<accession>A0A0C9ZXW4</accession>
<dbReference type="InterPro" id="IPR032675">
    <property type="entry name" value="LRR_dom_sf"/>
</dbReference>
<protein>
    <submittedName>
        <fullName evidence="1">Unplaced genomic scaffold scaffold_14, whole genome shotgun sequence</fullName>
    </submittedName>
</protein>